<keyword evidence="2 6" id="KW-0274">FAD</keyword>
<dbReference type="Pfam" id="PF07992">
    <property type="entry name" value="Pyr_redox_2"/>
    <property type="match status" value="1"/>
</dbReference>
<evidence type="ECO:0000256" key="1">
    <source>
        <dbReference type="ARBA" id="ARBA00022630"/>
    </source>
</evidence>
<feature type="binding site" evidence="6">
    <location>
        <position position="51"/>
    </location>
    <ligand>
        <name>FAD</name>
        <dbReference type="ChEBI" id="CHEBI:57692"/>
    </ligand>
</feature>
<comment type="catalytic activity">
    <reaction evidence="5">
        <text>[thioredoxin]-dithiol + NADP(+) = [thioredoxin]-disulfide + NADPH + H(+)</text>
        <dbReference type="Rhea" id="RHEA:20345"/>
        <dbReference type="Rhea" id="RHEA-COMP:10698"/>
        <dbReference type="Rhea" id="RHEA-COMP:10700"/>
        <dbReference type="ChEBI" id="CHEBI:15378"/>
        <dbReference type="ChEBI" id="CHEBI:29950"/>
        <dbReference type="ChEBI" id="CHEBI:50058"/>
        <dbReference type="ChEBI" id="CHEBI:57783"/>
        <dbReference type="ChEBI" id="CHEBI:58349"/>
        <dbReference type="EC" id="1.8.1.9"/>
    </reaction>
</comment>
<keyword evidence="3 6" id="KW-0521">NADP</keyword>
<dbReference type="EMBL" id="PJMY01000003">
    <property type="protein sequence ID" value="PKV92567.1"/>
    <property type="molecule type" value="Genomic_DNA"/>
</dbReference>
<reference evidence="8 9" key="1">
    <citation type="submission" date="2017-12" db="EMBL/GenBank/DDBJ databases">
        <title>Sequencing the genomes of 1000 Actinobacteria strains.</title>
        <authorList>
            <person name="Klenk H.-P."/>
        </authorList>
    </citation>
    <scope>NUCLEOTIDE SEQUENCE [LARGE SCALE GENOMIC DNA]</scope>
    <source>
        <strain evidence="8 9">DSM 45165</strain>
    </source>
</reference>
<dbReference type="PRINTS" id="PR00368">
    <property type="entry name" value="FADPNR"/>
</dbReference>
<dbReference type="PRINTS" id="PR00469">
    <property type="entry name" value="PNDRDTASEII"/>
</dbReference>
<comment type="cofactor">
    <cofactor evidence="6">
        <name>FAD</name>
        <dbReference type="ChEBI" id="CHEBI:57692"/>
    </cofactor>
    <text evidence="6">Binds 1 FAD per subunit.</text>
</comment>
<feature type="binding site" evidence="6">
    <location>
        <position position="43"/>
    </location>
    <ligand>
        <name>FAD</name>
        <dbReference type="ChEBI" id="CHEBI:57692"/>
    </ligand>
</feature>
<accession>A0A2N3WFF4</accession>
<comment type="catalytic activity">
    <reaction evidence="6">
        <text>2 reduced [2Fe-2S]-[ferredoxin] + NADP(+) + H(+) = 2 oxidized [2Fe-2S]-[ferredoxin] + NADPH</text>
        <dbReference type="Rhea" id="RHEA:20125"/>
        <dbReference type="Rhea" id="RHEA-COMP:10000"/>
        <dbReference type="Rhea" id="RHEA-COMP:10001"/>
        <dbReference type="ChEBI" id="CHEBI:15378"/>
        <dbReference type="ChEBI" id="CHEBI:33737"/>
        <dbReference type="ChEBI" id="CHEBI:33738"/>
        <dbReference type="ChEBI" id="CHEBI:57783"/>
        <dbReference type="ChEBI" id="CHEBI:58349"/>
        <dbReference type="EC" id="1.18.1.2"/>
    </reaction>
</comment>
<proteinExistence type="inferred from homology"/>
<evidence type="ECO:0000259" key="7">
    <source>
        <dbReference type="Pfam" id="PF07992"/>
    </source>
</evidence>
<name>A0A2N3WFF4_9PSEU</name>
<dbReference type="EC" id="1.18.1.2" evidence="6"/>
<evidence type="ECO:0000256" key="3">
    <source>
        <dbReference type="ARBA" id="ARBA00022857"/>
    </source>
</evidence>
<feature type="binding site" evidence="6">
    <location>
        <position position="330"/>
    </location>
    <ligand>
        <name>FAD</name>
        <dbReference type="ChEBI" id="CHEBI:57692"/>
    </ligand>
</feature>
<dbReference type="GO" id="GO:0004324">
    <property type="term" value="F:ferredoxin-NADP+ reductase activity"/>
    <property type="evidence" value="ECO:0007669"/>
    <property type="project" value="UniProtKB-UniRule"/>
</dbReference>
<dbReference type="AlphaFoldDB" id="A0A2N3WFF4"/>
<protein>
    <recommendedName>
        <fullName evidence="6">Ferredoxin--NADP reductase</fullName>
        <shortName evidence="6">FNR</shortName>
        <shortName evidence="6">Fd-NADP(+) reductase</shortName>
        <ecNumber evidence="6">1.18.1.2</ecNumber>
    </recommendedName>
</protein>
<feature type="binding site" evidence="6">
    <location>
        <position position="96"/>
    </location>
    <ligand>
        <name>FAD</name>
        <dbReference type="ChEBI" id="CHEBI:57692"/>
    </ligand>
</feature>
<keyword evidence="4 6" id="KW-0560">Oxidoreductase</keyword>
<keyword evidence="1 6" id="KW-0285">Flavoprotein</keyword>
<organism evidence="8 9">
    <name type="scientific">Amycolatopsis echigonensis</name>
    <dbReference type="NCBI Taxonomy" id="2576905"/>
    <lineage>
        <taxon>Bacteria</taxon>
        <taxon>Bacillati</taxon>
        <taxon>Actinomycetota</taxon>
        <taxon>Actinomycetes</taxon>
        <taxon>Pseudonocardiales</taxon>
        <taxon>Pseudonocardiaceae</taxon>
        <taxon>Amycolatopsis</taxon>
    </lineage>
</organism>
<gene>
    <name evidence="8" type="ORF">ATK30_3386</name>
</gene>
<dbReference type="RefSeq" id="WP_101436362.1">
    <property type="nucleotide sequence ID" value="NZ_PJMY01000003.1"/>
</dbReference>
<keyword evidence="9" id="KW-1185">Reference proteome</keyword>
<sequence length="340" mass="35790">MLQDTSAQEANTNVDLLFIGAGPVGLFGAYYAGFRGLSMAVVDALPEVGGQVQAIYPEKKIYDIAGLPGVPGQELIGNLVRQAAPFTPQYLLSQQVLRLERRDGGWRATTSAGVVVDARAVVITSGVGAVTPRPIPAGEDFLGRGLCYFVPRLDVLDGKDVVVVGGGDSAVDWALAALPRARSTTLVHRRRQFRAHEHSVQLLHQSACTVLVDANVTELRGQDRVESVAIKVAGEAEVRETKAQVVVAALGFLMDLGPIKDWGLELEGRAIRVDSRMRTNLPEVFAAGDAATFDGKVKLIAVGFGEVATAVNNAAVALDPQAGLAPGHSSDLTLPAQVGA</sequence>
<dbReference type="PANTHER" id="PTHR48105">
    <property type="entry name" value="THIOREDOXIN REDUCTASE 1-RELATED-RELATED"/>
    <property type="match status" value="1"/>
</dbReference>
<feature type="binding site" evidence="6">
    <location>
        <position position="289"/>
    </location>
    <ligand>
        <name>FAD</name>
        <dbReference type="ChEBI" id="CHEBI:57692"/>
    </ligand>
</feature>
<feature type="binding site" evidence="6">
    <location>
        <position position="56"/>
    </location>
    <ligand>
        <name>FAD</name>
        <dbReference type="ChEBI" id="CHEBI:57692"/>
    </ligand>
</feature>
<comment type="subunit">
    <text evidence="6">Homodimer.</text>
</comment>
<dbReference type="Proteomes" id="UP000233750">
    <property type="component" value="Unassembled WGS sequence"/>
</dbReference>
<evidence type="ECO:0000256" key="6">
    <source>
        <dbReference type="HAMAP-Rule" id="MF_01685"/>
    </source>
</evidence>
<dbReference type="HAMAP" id="MF_01685">
    <property type="entry name" value="FENR2"/>
    <property type="match status" value="1"/>
</dbReference>
<dbReference type="InterPro" id="IPR023753">
    <property type="entry name" value="FAD/NAD-binding_dom"/>
</dbReference>
<evidence type="ECO:0000256" key="5">
    <source>
        <dbReference type="ARBA" id="ARBA00048132"/>
    </source>
</evidence>
<evidence type="ECO:0000313" key="9">
    <source>
        <dbReference type="Proteomes" id="UP000233750"/>
    </source>
</evidence>
<dbReference type="SUPFAM" id="SSF51905">
    <property type="entry name" value="FAD/NAD(P)-binding domain"/>
    <property type="match status" value="1"/>
</dbReference>
<dbReference type="Gene3D" id="3.50.50.60">
    <property type="entry name" value="FAD/NAD(P)-binding domain"/>
    <property type="match status" value="2"/>
</dbReference>
<dbReference type="GO" id="GO:0050660">
    <property type="term" value="F:flavin adenine dinucleotide binding"/>
    <property type="evidence" value="ECO:0007669"/>
    <property type="project" value="UniProtKB-UniRule"/>
</dbReference>
<evidence type="ECO:0000313" key="8">
    <source>
        <dbReference type="EMBL" id="PKV92567.1"/>
    </source>
</evidence>
<dbReference type="GO" id="GO:0004791">
    <property type="term" value="F:thioredoxin-disulfide reductase (NADPH) activity"/>
    <property type="evidence" value="ECO:0007669"/>
    <property type="project" value="UniProtKB-EC"/>
</dbReference>
<dbReference type="OrthoDB" id="9806179at2"/>
<evidence type="ECO:0000256" key="4">
    <source>
        <dbReference type="ARBA" id="ARBA00023002"/>
    </source>
</evidence>
<evidence type="ECO:0000256" key="2">
    <source>
        <dbReference type="ARBA" id="ARBA00022827"/>
    </source>
</evidence>
<comment type="caution">
    <text evidence="8">The sequence shown here is derived from an EMBL/GenBank/DDBJ whole genome shotgun (WGS) entry which is preliminary data.</text>
</comment>
<comment type="caution">
    <text evidence="6">Lacks conserved residue(s) required for the propagation of feature annotation.</text>
</comment>
<dbReference type="InterPro" id="IPR022890">
    <property type="entry name" value="Fd--NADP_Rdtase_type_2"/>
</dbReference>
<dbReference type="InterPro" id="IPR050097">
    <property type="entry name" value="Ferredoxin-NADP_redctase_2"/>
</dbReference>
<comment type="similarity">
    <text evidence="6">Belongs to the ferredoxin--NADP reductase type 2 family.</text>
</comment>
<feature type="domain" description="FAD/NAD(P)-binding" evidence="7">
    <location>
        <begin position="15"/>
        <end position="301"/>
    </location>
</feature>
<dbReference type="InterPro" id="IPR036188">
    <property type="entry name" value="FAD/NAD-bd_sf"/>
</dbReference>
<dbReference type="GO" id="GO:0050661">
    <property type="term" value="F:NADP binding"/>
    <property type="evidence" value="ECO:0007669"/>
    <property type="project" value="UniProtKB-UniRule"/>
</dbReference>